<protein>
    <submittedName>
        <fullName evidence="4">OmpH family outer membrane protein</fullName>
    </submittedName>
</protein>
<organism evidence="4 5">
    <name type="scientific">Candidatus Tanganyikabacteria bacterium</name>
    <dbReference type="NCBI Taxonomy" id="2961651"/>
    <lineage>
        <taxon>Bacteria</taxon>
        <taxon>Bacillati</taxon>
        <taxon>Candidatus Sericytochromatia</taxon>
        <taxon>Candidatus Tanganyikabacteria</taxon>
    </lineage>
</organism>
<dbReference type="PANTHER" id="PTHR35089">
    <property type="entry name" value="CHAPERONE PROTEIN SKP"/>
    <property type="match status" value="1"/>
</dbReference>
<proteinExistence type="inferred from homology"/>
<dbReference type="SUPFAM" id="SSF111384">
    <property type="entry name" value="OmpH-like"/>
    <property type="match status" value="1"/>
</dbReference>
<dbReference type="GO" id="GO:0051082">
    <property type="term" value="F:unfolded protein binding"/>
    <property type="evidence" value="ECO:0007669"/>
    <property type="project" value="InterPro"/>
</dbReference>
<dbReference type="Proteomes" id="UP000703893">
    <property type="component" value="Unassembled WGS sequence"/>
</dbReference>
<dbReference type="Pfam" id="PF03938">
    <property type="entry name" value="OmpH"/>
    <property type="match status" value="1"/>
</dbReference>
<dbReference type="InterPro" id="IPR024930">
    <property type="entry name" value="Skp_dom_sf"/>
</dbReference>
<keyword evidence="2 3" id="KW-0732">Signal</keyword>
<evidence type="ECO:0000256" key="1">
    <source>
        <dbReference type="ARBA" id="ARBA00009091"/>
    </source>
</evidence>
<dbReference type="GO" id="GO:0005829">
    <property type="term" value="C:cytosol"/>
    <property type="evidence" value="ECO:0007669"/>
    <property type="project" value="TreeGrafter"/>
</dbReference>
<evidence type="ECO:0000313" key="5">
    <source>
        <dbReference type="Proteomes" id="UP000703893"/>
    </source>
</evidence>
<dbReference type="GO" id="GO:0050821">
    <property type="term" value="P:protein stabilization"/>
    <property type="evidence" value="ECO:0007669"/>
    <property type="project" value="TreeGrafter"/>
</dbReference>
<dbReference type="Gene3D" id="3.30.910.20">
    <property type="entry name" value="Skp domain"/>
    <property type="match status" value="1"/>
</dbReference>
<evidence type="ECO:0000256" key="2">
    <source>
        <dbReference type="ARBA" id="ARBA00022729"/>
    </source>
</evidence>
<feature type="signal peptide" evidence="3">
    <location>
        <begin position="1"/>
        <end position="26"/>
    </location>
</feature>
<evidence type="ECO:0000256" key="3">
    <source>
        <dbReference type="SAM" id="SignalP"/>
    </source>
</evidence>
<dbReference type="PANTHER" id="PTHR35089:SF1">
    <property type="entry name" value="CHAPERONE PROTEIN SKP"/>
    <property type="match status" value="1"/>
</dbReference>
<dbReference type="EMBL" id="VGJX01000776">
    <property type="protein sequence ID" value="MBM3275913.1"/>
    <property type="molecule type" value="Genomic_DNA"/>
</dbReference>
<accession>A0A938BP06</accession>
<dbReference type="AlphaFoldDB" id="A0A938BP06"/>
<evidence type="ECO:0000313" key="4">
    <source>
        <dbReference type="EMBL" id="MBM3275913.1"/>
    </source>
</evidence>
<comment type="similarity">
    <text evidence="1">Belongs to the Skp family.</text>
</comment>
<name>A0A938BP06_9BACT</name>
<feature type="chain" id="PRO_5037396530" evidence="3">
    <location>
        <begin position="27"/>
        <end position="157"/>
    </location>
</feature>
<dbReference type="InterPro" id="IPR005632">
    <property type="entry name" value="Chaperone_Skp"/>
</dbReference>
<gene>
    <name evidence="4" type="ORF">FJZ00_12225</name>
</gene>
<comment type="caution">
    <text evidence="4">The sequence shown here is derived from an EMBL/GenBank/DDBJ whole genome shotgun (WGS) entry which is preliminary data.</text>
</comment>
<dbReference type="SMART" id="SM00935">
    <property type="entry name" value="OmpH"/>
    <property type="match status" value="1"/>
</dbReference>
<reference evidence="4 5" key="1">
    <citation type="submission" date="2019-03" db="EMBL/GenBank/DDBJ databases">
        <title>Lake Tanganyika Metagenome-Assembled Genomes (MAGs).</title>
        <authorList>
            <person name="Tran P."/>
        </authorList>
    </citation>
    <scope>NUCLEOTIDE SEQUENCE [LARGE SCALE GENOMIC DNA]</scope>
    <source>
        <strain evidence="4">K_DeepCast_65m_m2_236</strain>
    </source>
</reference>
<sequence length="157" mass="17689">MVKTLVSLATALSLAAALILAPEASASTANPLGKVDTKRLFEQYREAQLSQSEFKKKAESYQRKFMNRNQELQDAQREGKTKAEIEKMTKRYEAELRPEKEAVEKLDKELSAKLKRQIETAIQDVAKAKGYSVVVDKQVVLFGGEDITDEVLKKLNK</sequence>